<dbReference type="InterPro" id="IPR029063">
    <property type="entry name" value="SAM-dependent_MTases_sf"/>
</dbReference>
<evidence type="ECO:0000256" key="1">
    <source>
        <dbReference type="ARBA" id="ARBA00023066"/>
    </source>
</evidence>
<dbReference type="Pfam" id="PF01564">
    <property type="entry name" value="Spermine_synth"/>
    <property type="match status" value="1"/>
</dbReference>
<proteinExistence type="predicted"/>
<sequence>MREFVYPEMMVHVPMCTHKAPQNVLVISEAPKRLQTEVARHEGVVVVHAPASLEALREVADGSVDVVICEADVDAAVAGHINRVLSEEGVVSMRHASLEEVQANTVLLGVLSNYFKVIMPYRLANEETLLLASKGNHPTADINLHRADMLDGLEYYNTDIHPAAFAMPNYIRKTYLGIIRN</sequence>
<name>A0ABZ3HC59_9BACT</name>
<protein>
    <submittedName>
        <fullName evidence="2">Spermidine synthase</fullName>
    </submittedName>
</protein>
<evidence type="ECO:0000313" key="2">
    <source>
        <dbReference type="EMBL" id="XAU15323.1"/>
    </source>
</evidence>
<dbReference type="SUPFAM" id="SSF53335">
    <property type="entry name" value="S-adenosyl-L-methionine-dependent methyltransferases"/>
    <property type="match status" value="1"/>
</dbReference>
<gene>
    <name evidence="2" type="ORF">WCY31_01170</name>
</gene>
<evidence type="ECO:0000313" key="3">
    <source>
        <dbReference type="Proteomes" id="UP001447842"/>
    </source>
</evidence>
<dbReference type="EMBL" id="CP147920">
    <property type="protein sequence ID" value="XAU15323.1"/>
    <property type="molecule type" value="Genomic_DNA"/>
</dbReference>
<dbReference type="RefSeq" id="WP_345972835.1">
    <property type="nucleotide sequence ID" value="NZ_CP147920.1"/>
</dbReference>
<reference evidence="2 3" key="1">
    <citation type="submission" date="2024-03" db="EMBL/GenBank/DDBJ databases">
        <title>Sulfurimonas sp. HSL3-1.</title>
        <authorList>
            <person name="Wang S."/>
        </authorList>
    </citation>
    <scope>NUCLEOTIDE SEQUENCE [LARGE SCALE GENOMIC DNA]</scope>
    <source>
        <strain evidence="2 3">HSL3-1</strain>
    </source>
</reference>
<organism evidence="2 3">
    <name type="scientific">Sulfurimonas diazotrophicus</name>
    <dbReference type="NCBI Taxonomy" id="3131939"/>
    <lineage>
        <taxon>Bacteria</taxon>
        <taxon>Pseudomonadati</taxon>
        <taxon>Campylobacterota</taxon>
        <taxon>Epsilonproteobacteria</taxon>
        <taxon>Campylobacterales</taxon>
        <taxon>Sulfurimonadaceae</taxon>
        <taxon>Sulfurimonas</taxon>
    </lineage>
</organism>
<keyword evidence="3" id="KW-1185">Reference proteome</keyword>
<dbReference type="PANTHER" id="PTHR11558">
    <property type="entry name" value="SPERMIDINE/SPERMINE SYNTHASE"/>
    <property type="match status" value="1"/>
</dbReference>
<dbReference type="Gene3D" id="3.40.50.150">
    <property type="entry name" value="Vaccinia Virus protein VP39"/>
    <property type="match status" value="2"/>
</dbReference>
<dbReference type="InterPro" id="IPR001045">
    <property type="entry name" value="Spermi_synthase"/>
</dbReference>
<keyword evidence="1" id="KW-0745">Spermidine biosynthesis</keyword>
<dbReference type="PANTHER" id="PTHR11558:SF11">
    <property type="entry name" value="SPERMIDINE SYNTHASE"/>
    <property type="match status" value="1"/>
</dbReference>
<dbReference type="Proteomes" id="UP001447842">
    <property type="component" value="Chromosome"/>
</dbReference>
<accession>A0ABZ3HC59</accession>